<dbReference type="InterPro" id="IPR004704">
    <property type="entry name" value="PTS_IID_man"/>
</dbReference>
<dbReference type="GO" id="GO:0016020">
    <property type="term" value="C:membrane"/>
    <property type="evidence" value="ECO:0007669"/>
    <property type="project" value="InterPro"/>
</dbReference>
<dbReference type="Pfam" id="PF03613">
    <property type="entry name" value="EIID-AGA"/>
    <property type="match status" value="1"/>
</dbReference>
<feature type="transmembrane region" description="Helical" evidence="1">
    <location>
        <begin position="142"/>
        <end position="168"/>
    </location>
</feature>
<dbReference type="PROSITE" id="PS51108">
    <property type="entry name" value="PTS_EIID"/>
    <property type="match status" value="1"/>
</dbReference>
<reference evidence="2 3" key="1">
    <citation type="submission" date="2020-05" db="EMBL/GenBank/DDBJ databases">
        <title>Complete genome sequence of Gemmatimonas greenlandica TET16.</title>
        <authorList>
            <person name="Zeng Y."/>
        </authorList>
    </citation>
    <scope>NUCLEOTIDE SEQUENCE [LARGE SCALE GENOMIC DNA]</scope>
    <source>
        <strain evidence="2 3">TET16</strain>
    </source>
</reference>
<proteinExistence type="predicted"/>
<keyword evidence="1" id="KW-1133">Transmembrane helix</keyword>
<keyword evidence="1" id="KW-0472">Membrane</keyword>
<accession>A0A6M4IP89</accession>
<evidence type="ECO:0008006" key="4">
    <source>
        <dbReference type="Google" id="ProtNLM"/>
    </source>
</evidence>
<evidence type="ECO:0000313" key="2">
    <source>
        <dbReference type="EMBL" id="QJR35246.1"/>
    </source>
</evidence>
<protein>
    <recommendedName>
        <fullName evidence="4">PTS system mannose/fructose/sorbose family transporter subunit IID</fullName>
    </recommendedName>
</protein>
<dbReference type="AlphaFoldDB" id="A0A6M4IP89"/>
<dbReference type="GO" id="GO:0009401">
    <property type="term" value="P:phosphoenolpyruvate-dependent sugar phosphotransferase system"/>
    <property type="evidence" value="ECO:0007669"/>
    <property type="project" value="InterPro"/>
</dbReference>
<evidence type="ECO:0000256" key="1">
    <source>
        <dbReference type="SAM" id="Phobius"/>
    </source>
</evidence>
<keyword evidence="3" id="KW-1185">Reference proteome</keyword>
<evidence type="ECO:0000313" key="3">
    <source>
        <dbReference type="Proteomes" id="UP000500938"/>
    </source>
</evidence>
<gene>
    <name evidence="2" type="ORF">HKW67_06885</name>
</gene>
<organism evidence="2 3">
    <name type="scientific">Gemmatimonas groenlandica</name>
    <dbReference type="NCBI Taxonomy" id="2732249"/>
    <lineage>
        <taxon>Bacteria</taxon>
        <taxon>Pseudomonadati</taxon>
        <taxon>Gemmatimonadota</taxon>
        <taxon>Gemmatimonadia</taxon>
        <taxon>Gemmatimonadales</taxon>
        <taxon>Gemmatimonadaceae</taxon>
        <taxon>Gemmatimonas</taxon>
    </lineage>
</organism>
<name>A0A6M4IP89_9BACT</name>
<keyword evidence="1" id="KW-0812">Transmembrane</keyword>
<dbReference type="EMBL" id="CP053085">
    <property type="protein sequence ID" value="QJR35246.1"/>
    <property type="molecule type" value="Genomic_DNA"/>
</dbReference>
<dbReference type="RefSeq" id="WP_171224676.1">
    <property type="nucleotide sequence ID" value="NZ_CP053085.1"/>
</dbReference>
<dbReference type="KEGG" id="ggr:HKW67_06885"/>
<sequence>MPDELLGQNALRTDTVSMPVPGMASAPEMDTALRLSMYLRCLAIQGSWNYEILVGNGVGFCVEPALRQLPGGVDGQLYREALARQSVYFNAHPYLASLAIGALARAEVEQVAPQRIERFRTALCGPLGSVGDRLVWAAWLPACSLVALLLFGVGASALLVVLGFLVLYNVGHLALRDWALRAGWRHGLRVATALGHPVLQHGPRYIGRVSAVLGGLALPLAVHRAMGGPAPLTPIPVGVAVATPLLAVLLVRLQGRAEGWRVVLFLLAAFVLYSVVR</sequence>
<dbReference type="Proteomes" id="UP000500938">
    <property type="component" value="Chromosome"/>
</dbReference>
<feature type="transmembrane region" description="Helical" evidence="1">
    <location>
        <begin position="259"/>
        <end position="276"/>
    </location>
</feature>
<feature type="transmembrane region" description="Helical" evidence="1">
    <location>
        <begin position="234"/>
        <end position="253"/>
    </location>
</feature>